<protein>
    <submittedName>
        <fullName evidence="1">Uncharacterized protein</fullName>
    </submittedName>
</protein>
<dbReference type="GeneID" id="92354979"/>
<accession>A0AAT9GTA2</accession>
<dbReference type="RefSeq" id="WP_369609629.1">
    <property type="nucleotide sequence ID" value="NZ_AP031322.1"/>
</dbReference>
<dbReference type="EMBL" id="AP031322">
    <property type="protein sequence ID" value="BFH74088.1"/>
    <property type="molecule type" value="Genomic_DNA"/>
</dbReference>
<name>A0AAT9GTA2_9CREN</name>
<organism evidence="1">
    <name type="scientific">Sulfurisphaera javensis</name>
    <dbReference type="NCBI Taxonomy" id="2049879"/>
    <lineage>
        <taxon>Archaea</taxon>
        <taxon>Thermoproteota</taxon>
        <taxon>Thermoprotei</taxon>
        <taxon>Sulfolobales</taxon>
        <taxon>Sulfolobaceae</taxon>
        <taxon>Sulfurisphaera</taxon>
    </lineage>
</organism>
<reference evidence="1" key="1">
    <citation type="submission" date="2024-03" db="EMBL/GenBank/DDBJ databases">
        <title>Complete genome sequence of Sulfurisphaera javensis strain KD-1.</title>
        <authorList>
            <person name="Sakai H."/>
            <person name="Nur N."/>
            <person name="Suwanto A."/>
            <person name="Kurosawa N."/>
        </authorList>
    </citation>
    <scope>NUCLEOTIDE SEQUENCE</scope>
    <source>
        <strain evidence="1">KD-1</strain>
    </source>
</reference>
<sequence length="129" mass="14565">MLEVTDYQVIESHEGVYQIKTEKETLTIKIIPIVTKVYKEDNKLGIVVNNVIATTTDKPSFGPLCNPSMLNSRSANVIEIKEIRKPSLVLKIQEKEVNVQILVTNISIYDSYRDNFGSPCIVISTVTMY</sequence>
<dbReference type="AlphaFoldDB" id="A0AAT9GTA2"/>
<dbReference type="KEGG" id="sjv:SJAV_20320"/>
<gene>
    <name evidence="1" type="ORF">SJAV_20320</name>
</gene>
<proteinExistence type="predicted"/>
<evidence type="ECO:0000313" key="1">
    <source>
        <dbReference type="EMBL" id="BFH74088.1"/>
    </source>
</evidence>